<feature type="domain" description="HTH marR-type" evidence="2">
    <location>
        <begin position="7"/>
        <end position="139"/>
    </location>
</feature>
<accession>A0ABY1S537</accession>
<evidence type="ECO:0000313" key="4">
    <source>
        <dbReference type="Proteomes" id="UP000196803"/>
    </source>
</evidence>
<dbReference type="CDD" id="cd00090">
    <property type="entry name" value="HTH_ARSR"/>
    <property type="match status" value="1"/>
</dbReference>
<name>A0ABY1S537_CALBS</name>
<gene>
    <name evidence="3" type="ORF">SAMN05216240_0056</name>
</gene>
<dbReference type="Pfam" id="PF01047">
    <property type="entry name" value="MarR"/>
    <property type="match status" value="1"/>
</dbReference>
<evidence type="ECO:0000313" key="3">
    <source>
        <dbReference type="EMBL" id="SMR90842.1"/>
    </source>
</evidence>
<dbReference type="SMART" id="SM00347">
    <property type="entry name" value="HTH_MARR"/>
    <property type="match status" value="1"/>
</dbReference>
<dbReference type="SUPFAM" id="SSF46785">
    <property type="entry name" value="Winged helix' DNA-binding domain"/>
    <property type="match status" value="1"/>
</dbReference>
<dbReference type="PROSITE" id="PS50995">
    <property type="entry name" value="HTH_MARR_2"/>
    <property type="match status" value="1"/>
</dbReference>
<sequence>MELREKKIKLLKLLKEVSIKVRDALKYRGDDVEIPASHWMIMSVLDKNGEMKVGDLSNVLGLSNSTVSGILDKLEKLGYIERSRSTEDRRVVWVRTTQKFKDSLKKHFKEAEKQFENLLSKATEQEIDKIIEGFETLKNILDREQLEKF</sequence>
<evidence type="ECO:0000256" key="1">
    <source>
        <dbReference type="SAM" id="Coils"/>
    </source>
</evidence>
<dbReference type="GO" id="GO:0003677">
    <property type="term" value="F:DNA binding"/>
    <property type="evidence" value="ECO:0007669"/>
    <property type="project" value="UniProtKB-KW"/>
</dbReference>
<dbReference type="Proteomes" id="UP000196803">
    <property type="component" value="Unassembled WGS sequence"/>
</dbReference>
<dbReference type="PRINTS" id="PR00598">
    <property type="entry name" value="HTHMARR"/>
</dbReference>
<dbReference type="Gene3D" id="1.10.10.10">
    <property type="entry name" value="Winged helix-like DNA-binding domain superfamily/Winged helix DNA-binding domain"/>
    <property type="match status" value="1"/>
</dbReference>
<evidence type="ECO:0000259" key="2">
    <source>
        <dbReference type="PROSITE" id="PS50995"/>
    </source>
</evidence>
<reference evidence="3 4" key="1">
    <citation type="submission" date="2017-05" db="EMBL/GenBank/DDBJ databases">
        <authorList>
            <person name="Varghese N."/>
            <person name="Submissions S."/>
        </authorList>
    </citation>
    <scope>NUCLEOTIDE SEQUENCE [LARGE SCALE GENOMIC DNA]</scope>
    <source>
        <strain evidence="3 4">MACB1020</strain>
    </source>
</reference>
<feature type="coiled-coil region" evidence="1">
    <location>
        <begin position="101"/>
        <end position="128"/>
    </location>
</feature>
<protein>
    <submittedName>
        <fullName evidence="3">DNA-binding transcriptional regulator, MarR family</fullName>
    </submittedName>
</protein>
<dbReference type="InterPro" id="IPR039422">
    <property type="entry name" value="MarR/SlyA-like"/>
</dbReference>
<dbReference type="PANTHER" id="PTHR33164">
    <property type="entry name" value="TRANSCRIPTIONAL REGULATOR, MARR FAMILY"/>
    <property type="match status" value="1"/>
</dbReference>
<comment type="caution">
    <text evidence="3">The sequence shown here is derived from an EMBL/GenBank/DDBJ whole genome shotgun (WGS) entry which is preliminary data.</text>
</comment>
<dbReference type="EMBL" id="FXXC01000001">
    <property type="protein sequence ID" value="SMR90842.1"/>
    <property type="molecule type" value="Genomic_DNA"/>
</dbReference>
<proteinExistence type="predicted"/>
<dbReference type="PANTHER" id="PTHR33164:SF89">
    <property type="entry name" value="MARR FAMILY REGULATORY PROTEIN"/>
    <property type="match status" value="1"/>
</dbReference>
<dbReference type="InterPro" id="IPR000835">
    <property type="entry name" value="HTH_MarR-typ"/>
</dbReference>
<keyword evidence="4" id="KW-1185">Reference proteome</keyword>
<keyword evidence="1" id="KW-0175">Coiled coil</keyword>
<organism evidence="3 4">
    <name type="scientific">Caldicellulosiruptor bescii</name>
    <name type="common">Anaerocellum thermophilum</name>
    <dbReference type="NCBI Taxonomy" id="31899"/>
    <lineage>
        <taxon>Bacteria</taxon>
        <taxon>Bacillati</taxon>
        <taxon>Bacillota</taxon>
        <taxon>Bacillota incertae sedis</taxon>
        <taxon>Caldicellulosiruptorales</taxon>
        <taxon>Caldicellulosiruptoraceae</taxon>
        <taxon>Caldicellulosiruptor</taxon>
    </lineage>
</organism>
<dbReference type="InterPro" id="IPR011991">
    <property type="entry name" value="ArsR-like_HTH"/>
</dbReference>
<keyword evidence="3" id="KW-0238">DNA-binding</keyword>
<dbReference type="InterPro" id="IPR036388">
    <property type="entry name" value="WH-like_DNA-bd_sf"/>
</dbReference>
<dbReference type="InterPro" id="IPR036390">
    <property type="entry name" value="WH_DNA-bd_sf"/>
</dbReference>
<dbReference type="GeneID" id="31771573"/>
<dbReference type="RefSeq" id="WP_013431266.1">
    <property type="nucleotide sequence ID" value="NZ_FUZJ01000001.1"/>
</dbReference>